<dbReference type="CDD" id="cd16098">
    <property type="entry name" value="FliS"/>
    <property type="match status" value="1"/>
</dbReference>
<evidence type="ECO:0000256" key="1">
    <source>
        <dbReference type="ARBA" id="ARBA00004514"/>
    </source>
</evidence>
<evidence type="ECO:0000313" key="6">
    <source>
        <dbReference type="EMBL" id="MFD2235178.1"/>
    </source>
</evidence>
<name>A0ABW5CGI0_9PROT</name>
<dbReference type="Proteomes" id="UP001597296">
    <property type="component" value="Unassembled WGS sequence"/>
</dbReference>
<evidence type="ECO:0000256" key="3">
    <source>
        <dbReference type="ARBA" id="ARBA00022490"/>
    </source>
</evidence>
<keyword evidence="7" id="KW-1185">Reference proteome</keyword>
<protein>
    <submittedName>
        <fullName evidence="6">Flagellar export chaperone FliS</fullName>
    </submittedName>
</protein>
<keyword evidence="6" id="KW-0969">Cilium</keyword>
<keyword evidence="3" id="KW-0963">Cytoplasm</keyword>
<dbReference type="PANTHER" id="PTHR34773:SF1">
    <property type="entry name" value="FLAGELLAR SECRETION CHAPERONE FLIS"/>
    <property type="match status" value="1"/>
</dbReference>
<evidence type="ECO:0000256" key="2">
    <source>
        <dbReference type="ARBA" id="ARBA00008787"/>
    </source>
</evidence>
<keyword evidence="6" id="KW-0966">Cell projection</keyword>
<dbReference type="InterPro" id="IPR036584">
    <property type="entry name" value="FliS_sf"/>
</dbReference>
<accession>A0ABW5CGI0</accession>
<sequence>MIPSQRANAAYQAGAMTVPPLHAVVMLYDGILVRIRNAGIAAGQNDWARQYEEVSRAVELLRGLLSVLDYERGGDVARGLHQTYHANITALMRSVGRSEAHEMYRRIESGLRELRNAWAEIAGVPESNPSEAAEGK</sequence>
<proteinExistence type="inferred from homology"/>
<comment type="caution">
    <text evidence="6">The sequence shown here is derived from an EMBL/GenBank/DDBJ whole genome shotgun (WGS) entry which is preliminary data.</text>
</comment>
<organism evidence="6 7">
    <name type="scientific">Phaeospirillum tilakii</name>
    <dbReference type="NCBI Taxonomy" id="741673"/>
    <lineage>
        <taxon>Bacteria</taxon>
        <taxon>Pseudomonadati</taxon>
        <taxon>Pseudomonadota</taxon>
        <taxon>Alphaproteobacteria</taxon>
        <taxon>Rhodospirillales</taxon>
        <taxon>Rhodospirillaceae</taxon>
        <taxon>Phaeospirillum</taxon>
    </lineage>
</organism>
<dbReference type="EMBL" id="JBHUIY010000038">
    <property type="protein sequence ID" value="MFD2235178.1"/>
    <property type="molecule type" value="Genomic_DNA"/>
</dbReference>
<dbReference type="InterPro" id="IPR003713">
    <property type="entry name" value="FliS"/>
</dbReference>
<dbReference type="PANTHER" id="PTHR34773">
    <property type="entry name" value="FLAGELLAR SECRETION CHAPERONE FLIS"/>
    <property type="match status" value="1"/>
</dbReference>
<dbReference type="NCBIfam" id="TIGR00208">
    <property type="entry name" value="fliS"/>
    <property type="match status" value="1"/>
</dbReference>
<keyword evidence="5" id="KW-0143">Chaperone</keyword>
<evidence type="ECO:0000256" key="5">
    <source>
        <dbReference type="ARBA" id="ARBA00023186"/>
    </source>
</evidence>
<gene>
    <name evidence="6" type="primary">fliS</name>
    <name evidence="6" type="ORF">ACFSNB_15310</name>
</gene>
<dbReference type="Pfam" id="PF02561">
    <property type="entry name" value="FliS"/>
    <property type="match status" value="1"/>
</dbReference>
<comment type="subcellular location">
    <subcellularLocation>
        <location evidence="1">Cytoplasm</location>
        <location evidence="1">Cytosol</location>
    </subcellularLocation>
</comment>
<evidence type="ECO:0000313" key="7">
    <source>
        <dbReference type="Proteomes" id="UP001597296"/>
    </source>
</evidence>
<reference evidence="7" key="1">
    <citation type="journal article" date="2019" name="Int. J. Syst. Evol. Microbiol.">
        <title>The Global Catalogue of Microorganisms (GCM) 10K type strain sequencing project: providing services to taxonomists for standard genome sequencing and annotation.</title>
        <authorList>
            <consortium name="The Broad Institute Genomics Platform"/>
            <consortium name="The Broad Institute Genome Sequencing Center for Infectious Disease"/>
            <person name="Wu L."/>
            <person name="Ma J."/>
        </authorList>
    </citation>
    <scope>NUCLEOTIDE SEQUENCE [LARGE SCALE GENOMIC DNA]</scope>
    <source>
        <strain evidence="7">KCTC 15012</strain>
    </source>
</reference>
<dbReference type="SUPFAM" id="SSF101116">
    <property type="entry name" value="Flagellar export chaperone FliS"/>
    <property type="match status" value="1"/>
</dbReference>
<keyword evidence="4" id="KW-1005">Bacterial flagellum biogenesis</keyword>
<keyword evidence="6" id="KW-0282">Flagellum</keyword>
<dbReference type="RefSeq" id="WP_377318115.1">
    <property type="nucleotide sequence ID" value="NZ_JBHUIY010000038.1"/>
</dbReference>
<dbReference type="Gene3D" id="1.20.120.340">
    <property type="entry name" value="Flagellar protein FliS"/>
    <property type="match status" value="1"/>
</dbReference>
<comment type="similarity">
    <text evidence="2">Belongs to the FliS family.</text>
</comment>
<evidence type="ECO:0000256" key="4">
    <source>
        <dbReference type="ARBA" id="ARBA00022795"/>
    </source>
</evidence>